<keyword evidence="3" id="KW-1185">Reference proteome</keyword>
<comment type="caution">
    <text evidence="2">The sequence shown here is derived from an EMBL/GenBank/DDBJ whole genome shotgun (WGS) entry which is preliminary data.</text>
</comment>
<dbReference type="EMBL" id="QRDQ01000010">
    <property type="protein sequence ID" value="RED22720.1"/>
    <property type="molecule type" value="Genomic_DNA"/>
</dbReference>
<dbReference type="SUPFAM" id="SSF55797">
    <property type="entry name" value="PR-1-like"/>
    <property type="match status" value="1"/>
</dbReference>
<dbReference type="Gene3D" id="3.40.33.10">
    <property type="entry name" value="CAP"/>
    <property type="match status" value="1"/>
</dbReference>
<gene>
    <name evidence="2" type="ORF">BD847_3350</name>
</gene>
<proteinExistence type="predicted"/>
<dbReference type="Pfam" id="PF00188">
    <property type="entry name" value="CAP"/>
    <property type="match status" value="1"/>
</dbReference>
<sequence length="166" mass="19063">MKIFRRSYLFVILGLLFCCCDSEDANHEDANYKEEISHEFVYNNDEIQTMKVINDYRISIGLKPLNKIDHVSEKASEHNNDMILKDNVGHEDFVNRSESIIKVLGAKNVAENIAYNYRSAEGALNSWLQSPSHRAIIEGDFTDFGISVMENPANGKKYYTNIFVKF</sequence>
<dbReference type="Proteomes" id="UP000257004">
    <property type="component" value="Unassembled WGS sequence"/>
</dbReference>
<dbReference type="RefSeq" id="WP_115889326.1">
    <property type="nucleotide sequence ID" value="NZ_QRDQ01000010.1"/>
</dbReference>
<name>A0A3D9FSG5_9FLAO</name>
<protein>
    <submittedName>
        <fullName evidence="2">Cysteine-rich secretory protein family protein</fullName>
    </submittedName>
</protein>
<organism evidence="2 3">
    <name type="scientific">Flavobacterium cutihirudinis</name>
    <dbReference type="NCBI Taxonomy" id="1265740"/>
    <lineage>
        <taxon>Bacteria</taxon>
        <taxon>Pseudomonadati</taxon>
        <taxon>Bacteroidota</taxon>
        <taxon>Flavobacteriia</taxon>
        <taxon>Flavobacteriales</taxon>
        <taxon>Flavobacteriaceae</taxon>
        <taxon>Flavobacterium</taxon>
    </lineage>
</organism>
<feature type="domain" description="SCP" evidence="1">
    <location>
        <begin position="52"/>
        <end position="160"/>
    </location>
</feature>
<dbReference type="AlphaFoldDB" id="A0A3D9FSG5"/>
<evidence type="ECO:0000313" key="2">
    <source>
        <dbReference type="EMBL" id="RED22720.1"/>
    </source>
</evidence>
<dbReference type="CDD" id="cd05379">
    <property type="entry name" value="CAP_bacterial"/>
    <property type="match status" value="1"/>
</dbReference>
<accession>A0A3D9FSG5</accession>
<evidence type="ECO:0000259" key="1">
    <source>
        <dbReference type="Pfam" id="PF00188"/>
    </source>
</evidence>
<dbReference type="OrthoDB" id="982527at2"/>
<evidence type="ECO:0000313" key="3">
    <source>
        <dbReference type="Proteomes" id="UP000257004"/>
    </source>
</evidence>
<reference evidence="2 3" key="1">
    <citation type="submission" date="2018-07" db="EMBL/GenBank/DDBJ databases">
        <title>Genomic Encyclopedia of Archaeal and Bacterial Type Strains, Phase II (KMG-II): from individual species to whole genera.</title>
        <authorList>
            <person name="Goeker M."/>
        </authorList>
    </citation>
    <scope>NUCLEOTIDE SEQUENCE [LARGE SCALE GENOMIC DNA]</scope>
    <source>
        <strain evidence="2 3">DSM 25795</strain>
    </source>
</reference>
<dbReference type="PANTHER" id="PTHR31157">
    <property type="entry name" value="SCP DOMAIN-CONTAINING PROTEIN"/>
    <property type="match status" value="1"/>
</dbReference>
<dbReference type="InterPro" id="IPR014044">
    <property type="entry name" value="CAP_dom"/>
</dbReference>
<dbReference type="InterPro" id="IPR035940">
    <property type="entry name" value="CAP_sf"/>
</dbReference>
<dbReference type="PANTHER" id="PTHR31157:SF1">
    <property type="entry name" value="SCP DOMAIN-CONTAINING PROTEIN"/>
    <property type="match status" value="1"/>
</dbReference>